<dbReference type="AlphaFoldDB" id="A0ABD2PTB7"/>
<feature type="transmembrane region" description="Helical" evidence="3">
    <location>
        <begin position="644"/>
        <end position="667"/>
    </location>
</feature>
<keyword evidence="3" id="KW-0812">Transmembrane</keyword>
<comment type="caution">
    <text evidence="5">The sequence shown here is derived from an EMBL/GenBank/DDBJ whole genome shotgun (WGS) entry which is preliminary data.</text>
</comment>
<feature type="region of interest" description="Disordered" evidence="2">
    <location>
        <begin position="1"/>
        <end position="21"/>
    </location>
</feature>
<dbReference type="InterPro" id="IPR002018">
    <property type="entry name" value="CarbesteraseB"/>
</dbReference>
<feature type="domain" description="Carboxylesterase type B" evidence="4">
    <location>
        <begin position="2"/>
        <end position="581"/>
    </location>
</feature>
<keyword evidence="6" id="KW-1185">Reference proteome</keyword>
<dbReference type="PANTHER" id="PTHR43903">
    <property type="entry name" value="NEUROLIGIN"/>
    <property type="match status" value="1"/>
</dbReference>
<dbReference type="Proteomes" id="UP001626550">
    <property type="component" value="Unassembled WGS sequence"/>
</dbReference>
<keyword evidence="3" id="KW-0472">Membrane</keyword>
<proteinExistence type="inferred from homology"/>
<dbReference type="InterPro" id="IPR029058">
    <property type="entry name" value="AB_hydrolase_fold"/>
</dbReference>
<protein>
    <submittedName>
        <fullName evidence="5">Potassium voltage-gated channel subfamily B member 1</fullName>
    </submittedName>
</protein>
<reference evidence="5 6" key="1">
    <citation type="submission" date="2024-11" db="EMBL/GenBank/DDBJ databases">
        <title>Adaptive evolution of stress response genes in parasites aligns with host niche diversity.</title>
        <authorList>
            <person name="Hahn C."/>
            <person name="Resl P."/>
        </authorList>
    </citation>
    <scope>NUCLEOTIDE SEQUENCE [LARGE SCALE GENOMIC DNA]</scope>
    <source>
        <strain evidence="5">EGGRZ-B1_66</strain>
        <tissue evidence="5">Body</tissue>
    </source>
</reference>
<gene>
    <name evidence="5" type="primary">KCNB1_1</name>
    <name evidence="5" type="ORF">Ciccas_011119</name>
</gene>
<accession>A0ABD2PTB7</accession>
<sequence length="681" mass="78345">IWKGVPYAQPPTRERNRRFRRPLKLEHSNERVDATRFRSICAQPLMGRNSSAWTSFPYEWIRRMPPQMDPEVETVDEDCLYMNIYASTESMKRSPAMQLRLPIIVFFSSYDHVNGNPSSFPGHLLSQLGLVVITVQHRLGPFGYLSTQQDSGHNIPPDDETDDYALGNYALWDQILALQFIQENAHHFYGDKDQVTLMGHGSAGADMTAHIFSPYSGLAATPLLHRVILIDGSGDMEGGMASAQEEAFFDWSRWSLFQTAEQPQASGMAYAMQLALNVGCDIQSARNMLNCLRMRSWHEIAAVSTSLDVHRPGWARTRPWTLNIDGQLIPGKLDKLWHEGRFAQIPLMGILSTEEAAFHAVADLCKLPSTRSKMPPFAFTTDDIFKAFEEQARGDFARDPVEVAKTLLHTYTRAKDLNPKEPAWWNLVHAYTDRRTGNGLVRTLIRHSSSQLLDANRGKDVKNQTTFMVFPYASEMDPWARELGAYGGSVLQYIFGFPRFFFNIWQSELDADRWRMELGLVPMDQFQYDYARDLNISDYMMSLVSNFAIKGNATPSPVRNVTWDTFRPDNQTYLLVNLTGMYNWSTSNRVDWQMEQLGAGFDLRQNYRTQMYAFWWAIYFNLLDRYPRFKLPQPISLYLERYRYATITMATMIFISILAVLGLAILIHNKRRMLTVARHRL</sequence>
<organism evidence="5 6">
    <name type="scientific">Cichlidogyrus casuarinus</name>
    <dbReference type="NCBI Taxonomy" id="1844966"/>
    <lineage>
        <taxon>Eukaryota</taxon>
        <taxon>Metazoa</taxon>
        <taxon>Spiralia</taxon>
        <taxon>Lophotrochozoa</taxon>
        <taxon>Platyhelminthes</taxon>
        <taxon>Monogenea</taxon>
        <taxon>Monopisthocotylea</taxon>
        <taxon>Dactylogyridea</taxon>
        <taxon>Ancyrocephalidae</taxon>
        <taxon>Cichlidogyrus</taxon>
    </lineage>
</organism>
<dbReference type="SUPFAM" id="SSF53474">
    <property type="entry name" value="alpha/beta-Hydrolases"/>
    <property type="match status" value="1"/>
</dbReference>
<feature type="non-terminal residue" evidence="5">
    <location>
        <position position="1"/>
    </location>
</feature>
<evidence type="ECO:0000313" key="6">
    <source>
        <dbReference type="Proteomes" id="UP001626550"/>
    </source>
</evidence>
<evidence type="ECO:0000313" key="5">
    <source>
        <dbReference type="EMBL" id="KAL3310318.1"/>
    </source>
</evidence>
<dbReference type="Pfam" id="PF00135">
    <property type="entry name" value="COesterase"/>
    <property type="match status" value="1"/>
</dbReference>
<dbReference type="EMBL" id="JBJKFK010003055">
    <property type="protein sequence ID" value="KAL3310318.1"/>
    <property type="molecule type" value="Genomic_DNA"/>
</dbReference>
<comment type="similarity">
    <text evidence="1">Belongs to the type-B carboxylesterase/lipase family.</text>
</comment>
<keyword evidence="3" id="KW-1133">Transmembrane helix</keyword>
<evidence type="ECO:0000256" key="1">
    <source>
        <dbReference type="ARBA" id="ARBA00005964"/>
    </source>
</evidence>
<evidence type="ECO:0000256" key="3">
    <source>
        <dbReference type="SAM" id="Phobius"/>
    </source>
</evidence>
<name>A0ABD2PTB7_9PLAT</name>
<evidence type="ECO:0000259" key="4">
    <source>
        <dbReference type="Pfam" id="PF00135"/>
    </source>
</evidence>
<evidence type="ECO:0000256" key="2">
    <source>
        <dbReference type="SAM" id="MobiDB-lite"/>
    </source>
</evidence>
<dbReference type="InterPro" id="IPR051093">
    <property type="entry name" value="Neuroligin/BSAL"/>
</dbReference>
<dbReference type="Gene3D" id="3.40.50.1820">
    <property type="entry name" value="alpha/beta hydrolase"/>
    <property type="match status" value="1"/>
</dbReference>